<organism evidence="1 2">
    <name type="scientific">Plakobranchus ocellatus</name>
    <dbReference type="NCBI Taxonomy" id="259542"/>
    <lineage>
        <taxon>Eukaryota</taxon>
        <taxon>Metazoa</taxon>
        <taxon>Spiralia</taxon>
        <taxon>Lophotrochozoa</taxon>
        <taxon>Mollusca</taxon>
        <taxon>Gastropoda</taxon>
        <taxon>Heterobranchia</taxon>
        <taxon>Euthyneura</taxon>
        <taxon>Panpulmonata</taxon>
        <taxon>Sacoglossa</taxon>
        <taxon>Placobranchoidea</taxon>
        <taxon>Plakobranchidae</taxon>
        <taxon>Plakobranchus</taxon>
    </lineage>
</organism>
<gene>
    <name evidence="1" type="ORF">PoB_000336800</name>
</gene>
<evidence type="ECO:0000313" key="2">
    <source>
        <dbReference type="Proteomes" id="UP000735302"/>
    </source>
</evidence>
<accession>A0AAV3Y2M8</accession>
<dbReference type="AlphaFoldDB" id="A0AAV3Y2M8"/>
<evidence type="ECO:0000313" key="1">
    <source>
        <dbReference type="EMBL" id="GFN76862.1"/>
    </source>
</evidence>
<dbReference type="Proteomes" id="UP000735302">
    <property type="component" value="Unassembled WGS sequence"/>
</dbReference>
<protein>
    <submittedName>
        <fullName evidence="1">Uncharacterized protein</fullName>
    </submittedName>
</protein>
<keyword evidence="2" id="KW-1185">Reference proteome</keyword>
<reference evidence="1 2" key="1">
    <citation type="journal article" date="2021" name="Elife">
        <title>Chloroplast acquisition without the gene transfer in kleptoplastic sea slugs, Plakobranchus ocellatus.</title>
        <authorList>
            <person name="Maeda T."/>
            <person name="Takahashi S."/>
            <person name="Yoshida T."/>
            <person name="Shimamura S."/>
            <person name="Takaki Y."/>
            <person name="Nagai Y."/>
            <person name="Toyoda A."/>
            <person name="Suzuki Y."/>
            <person name="Arimoto A."/>
            <person name="Ishii H."/>
            <person name="Satoh N."/>
            <person name="Nishiyama T."/>
            <person name="Hasebe M."/>
            <person name="Maruyama T."/>
            <person name="Minagawa J."/>
            <person name="Obokata J."/>
            <person name="Shigenobu S."/>
        </authorList>
    </citation>
    <scope>NUCLEOTIDE SEQUENCE [LARGE SCALE GENOMIC DNA]</scope>
</reference>
<dbReference type="EMBL" id="BLXT01000427">
    <property type="protein sequence ID" value="GFN76862.1"/>
    <property type="molecule type" value="Genomic_DNA"/>
</dbReference>
<comment type="caution">
    <text evidence="1">The sequence shown here is derived from an EMBL/GenBank/DDBJ whole genome shotgun (WGS) entry which is preliminary data.</text>
</comment>
<sequence length="206" mass="23358">MNAEDQKALEKDWTLMTMTIRLEMPAPYNTIVHRGLRGNQNSGLVLTEHTFLSDPTFPHRNHRAEGVRHKITPDSIKQKVTKNQLKATVTVIVESSAETLCEIQHHSVPSVTLRLTIITPPSSFAPGSPCHFVELDYCNIPVYSSDILLSNRLLPDSDLRRSLCWILARHVWRFPSLASSSRNLKKPVYPFQKLNLFALIAEFGKC</sequence>
<name>A0AAV3Y2M8_9GAST</name>
<proteinExistence type="predicted"/>